<dbReference type="GO" id="GO:0000902">
    <property type="term" value="P:cell morphogenesis"/>
    <property type="evidence" value="ECO:0007669"/>
    <property type="project" value="TreeGrafter"/>
</dbReference>
<dbReference type="PANTHER" id="PTHR10652:SF2">
    <property type="entry name" value="ADENYLYL CYCLASE-ASSOCIATED PROTEIN 2"/>
    <property type="match status" value="1"/>
</dbReference>
<organism evidence="2">
    <name type="scientific">Castor canadensis</name>
    <name type="common">American beaver</name>
    <dbReference type="NCBI Taxonomy" id="51338"/>
    <lineage>
        <taxon>Eukaryota</taxon>
        <taxon>Metazoa</taxon>
        <taxon>Chordata</taxon>
        <taxon>Craniata</taxon>
        <taxon>Vertebrata</taxon>
        <taxon>Euteleostomi</taxon>
        <taxon>Mammalia</taxon>
        <taxon>Eutheria</taxon>
        <taxon>Euarchontoglires</taxon>
        <taxon>Glires</taxon>
        <taxon>Rodentia</taxon>
        <taxon>Castorimorpha</taxon>
        <taxon>Castoridae</taxon>
        <taxon>Castor</taxon>
    </lineage>
</organism>
<name>A0A8C0XMZ9_CASCN</name>
<proteinExistence type="predicted"/>
<dbReference type="GO" id="GO:0007015">
    <property type="term" value="P:actin filament organization"/>
    <property type="evidence" value="ECO:0007669"/>
    <property type="project" value="TreeGrafter"/>
</dbReference>
<dbReference type="Ensembl" id="ENSCCNT00000038303.1">
    <property type="protein sequence ID" value="ENSCCNP00000030396.1"/>
    <property type="gene ID" value="ENSCCNG00000029099.1"/>
</dbReference>
<dbReference type="InterPro" id="IPR001837">
    <property type="entry name" value="Adenylate_cyclase-assoc_CAP"/>
</dbReference>
<dbReference type="AlphaFoldDB" id="A0A8C0XMZ9"/>
<evidence type="ECO:0000313" key="2">
    <source>
        <dbReference type="Ensembl" id="ENSCCNP00000030396.1"/>
    </source>
</evidence>
<dbReference type="GO" id="GO:0003779">
    <property type="term" value="F:actin binding"/>
    <property type="evidence" value="ECO:0007669"/>
    <property type="project" value="InterPro"/>
</dbReference>
<dbReference type="PROSITE" id="PS01088">
    <property type="entry name" value="CAP_1"/>
    <property type="match status" value="1"/>
</dbReference>
<feature type="coiled-coil region" evidence="1">
    <location>
        <begin position="4"/>
        <end position="34"/>
    </location>
</feature>
<dbReference type="GO" id="GO:0008179">
    <property type="term" value="F:adenylate cyclase binding"/>
    <property type="evidence" value="ECO:0007669"/>
    <property type="project" value="TreeGrafter"/>
</dbReference>
<keyword evidence="1" id="KW-0175">Coiled coil</keyword>
<sequence>MNGIQNTKEKMADLQGLVERLERVVSRLELLSAESHRPPGDCGEVNGVTGGVTPSVEAFDKLMNSMVAEFLKNSRILAGDVETHVSTPLPVLCRQSRMVSPALDNSSGLMRSYLLSFYFT</sequence>
<dbReference type="GO" id="GO:0005737">
    <property type="term" value="C:cytoplasm"/>
    <property type="evidence" value="ECO:0007669"/>
    <property type="project" value="TreeGrafter"/>
</dbReference>
<dbReference type="GO" id="GO:0019933">
    <property type="term" value="P:cAMP-mediated signaling"/>
    <property type="evidence" value="ECO:0007669"/>
    <property type="project" value="TreeGrafter"/>
</dbReference>
<accession>A0A8C0XMZ9</accession>
<dbReference type="PANTHER" id="PTHR10652">
    <property type="entry name" value="ADENYLYL CYCLASE-ASSOCIATED PROTEIN"/>
    <property type="match status" value="1"/>
</dbReference>
<dbReference type="InterPro" id="IPR018106">
    <property type="entry name" value="CAP_CS_N"/>
</dbReference>
<evidence type="ECO:0000256" key="1">
    <source>
        <dbReference type="SAM" id="Coils"/>
    </source>
</evidence>
<protein>
    <submittedName>
        <fullName evidence="2">Uncharacterized protein</fullName>
    </submittedName>
</protein>
<dbReference type="InterPro" id="IPR013992">
    <property type="entry name" value="Adenylate_cyclase-assoc_CAP_N"/>
</dbReference>
<dbReference type="Pfam" id="PF01213">
    <property type="entry name" value="CAP_N-CM"/>
    <property type="match status" value="1"/>
</dbReference>
<reference evidence="2" key="1">
    <citation type="submission" date="2023-09" db="UniProtKB">
        <authorList>
            <consortium name="Ensembl"/>
        </authorList>
    </citation>
    <scope>IDENTIFICATION</scope>
</reference>